<dbReference type="InterPro" id="IPR050701">
    <property type="entry name" value="Histone_Mod_Regulator"/>
</dbReference>
<dbReference type="PRINTS" id="PR00503">
    <property type="entry name" value="BROMODOMAIN"/>
</dbReference>
<dbReference type="Gene3D" id="3.30.40.10">
    <property type="entry name" value="Zinc/RING finger domain, C3HC4 (zinc finger)"/>
    <property type="match status" value="2"/>
</dbReference>
<dbReference type="InterPro" id="IPR013083">
    <property type="entry name" value="Znf_RING/FYVE/PHD"/>
</dbReference>
<dbReference type="InterPro" id="IPR011011">
    <property type="entry name" value="Znf_FYVE_PHD"/>
</dbReference>
<evidence type="ECO:0000259" key="9">
    <source>
        <dbReference type="PROSITE" id="PS51805"/>
    </source>
</evidence>
<dbReference type="PROSITE" id="PS50014">
    <property type="entry name" value="BROMODOMAIN_2"/>
    <property type="match status" value="1"/>
</dbReference>
<dbReference type="PROSITE" id="PS51805">
    <property type="entry name" value="EPHD"/>
    <property type="match status" value="1"/>
</dbReference>
<feature type="domain" description="PHD-type" evidence="8">
    <location>
        <begin position="129"/>
        <end position="179"/>
    </location>
</feature>
<keyword evidence="4 5" id="KW-0103">Bromodomain</keyword>
<dbReference type="GO" id="GO:0006357">
    <property type="term" value="P:regulation of transcription by RNA polymerase II"/>
    <property type="evidence" value="ECO:0007669"/>
    <property type="project" value="TreeGrafter"/>
</dbReference>
<feature type="domain" description="Bromo" evidence="7">
    <location>
        <begin position="534"/>
        <end position="604"/>
    </location>
</feature>
<protein>
    <submittedName>
        <fullName evidence="10">Bromodomain-containing protein</fullName>
    </submittedName>
</protein>
<dbReference type="InterPro" id="IPR001965">
    <property type="entry name" value="Znf_PHD"/>
</dbReference>
<dbReference type="VEuPathDB" id="MicrosporidiaDB:CWI39_0033p0050"/>
<dbReference type="GO" id="GO:0008270">
    <property type="term" value="F:zinc ion binding"/>
    <property type="evidence" value="ECO:0007669"/>
    <property type="project" value="UniProtKB-KW"/>
</dbReference>
<dbReference type="PANTHER" id="PTHR13793:SF107">
    <property type="entry name" value="BROMODOMAIN-CONTAINING PROTEIN HOMOLOG"/>
    <property type="match status" value="1"/>
</dbReference>
<feature type="domain" description="PHD-type" evidence="9">
    <location>
        <begin position="183"/>
        <end position="289"/>
    </location>
</feature>
<dbReference type="InterPro" id="IPR034732">
    <property type="entry name" value="EPHD"/>
</dbReference>
<dbReference type="Proteomes" id="UP000293045">
    <property type="component" value="Unassembled WGS sequence"/>
</dbReference>
<reference evidence="10 11" key="1">
    <citation type="submission" date="2017-12" db="EMBL/GenBank/DDBJ databases">
        <authorList>
            <person name="Pombert J.-F."/>
            <person name="Haag K.L."/>
            <person name="Ebert D."/>
        </authorList>
    </citation>
    <scope>NUCLEOTIDE SEQUENCE [LARGE SCALE GENOMIC DNA]</scope>
    <source>
        <strain evidence="10">IL-BN-2</strain>
    </source>
</reference>
<evidence type="ECO:0000256" key="4">
    <source>
        <dbReference type="ARBA" id="ARBA00023117"/>
    </source>
</evidence>
<dbReference type="InterPro" id="IPR001487">
    <property type="entry name" value="Bromodomain"/>
</dbReference>
<dbReference type="Pfam" id="PF00439">
    <property type="entry name" value="Bromodomain"/>
    <property type="match status" value="1"/>
</dbReference>
<dbReference type="InterPro" id="IPR019787">
    <property type="entry name" value="Znf_PHD-finger"/>
</dbReference>
<dbReference type="InterPro" id="IPR036427">
    <property type="entry name" value="Bromodomain-like_sf"/>
</dbReference>
<dbReference type="CDD" id="cd04369">
    <property type="entry name" value="Bromodomain"/>
    <property type="match status" value="1"/>
</dbReference>
<dbReference type="VEuPathDB" id="MicrosporidiaDB:CWI36_3535p0010"/>
<dbReference type="PROSITE" id="PS01359">
    <property type="entry name" value="ZF_PHD_1"/>
    <property type="match status" value="1"/>
</dbReference>
<evidence type="ECO:0000313" key="10">
    <source>
        <dbReference type="EMBL" id="TBU09827.1"/>
    </source>
</evidence>
<proteinExistence type="predicted"/>
<evidence type="ECO:0000313" key="11">
    <source>
        <dbReference type="Proteomes" id="UP000293045"/>
    </source>
</evidence>
<dbReference type="SMART" id="SM00297">
    <property type="entry name" value="BROMO"/>
    <property type="match status" value="1"/>
</dbReference>
<dbReference type="Pfam" id="PF13832">
    <property type="entry name" value="zf-HC5HC2H_2"/>
    <property type="match status" value="1"/>
</dbReference>
<dbReference type="VEuPathDB" id="MicrosporidiaDB:CWI36_0170p0050"/>
<dbReference type="GO" id="GO:0006325">
    <property type="term" value="P:chromatin organization"/>
    <property type="evidence" value="ECO:0007669"/>
    <property type="project" value="UniProtKB-ARBA"/>
</dbReference>
<dbReference type="InterPro" id="IPR019786">
    <property type="entry name" value="Zinc_finger_PHD-type_CS"/>
</dbReference>
<dbReference type="SUPFAM" id="SSF47370">
    <property type="entry name" value="Bromodomain"/>
    <property type="match status" value="1"/>
</dbReference>
<evidence type="ECO:0000256" key="3">
    <source>
        <dbReference type="ARBA" id="ARBA00022833"/>
    </source>
</evidence>
<keyword evidence="1" id="KW-0479">Metal-binding</keyword>
<evidence type="ECO:0000256" key="2">
    <source>
        <dbReference type="ARBA" id="ARBA00022771"/>
    </source>
</evidence>
<keyword evidence="3" id="KW-0862">Zinc</keyword>
<name>A0A4Q9LNT8_9MICR</name>
<dbReference type="EMBL" id="PIXR01000033">
    <property type="protein sequence ID" value="TBU09827.1"/>
    <property type="molecule type" value="Genomic_DNA"/>
</dbReference>
<dbReference type="AlphaFoldDB" id="A0A4Q9LNT8"/>
<organism evidence="10 11">
    <name type="scientific">Hamiltosporidium magnivora</name>
    <dbReference type="NCBI Taxonomy" id="148818"/>
    <lineage>
        <taxon>Eukaryota</taxon>
        <taxon>Fungi</taxon>
        <taxon>Fungi incertae sedis</taxon>
        <taxon>Microsporidia</taxon>
        <taxon>Dubosqiidae</taxon>
        <taxon>Hamiltosporidium</taxon>
    </lineage>
</organism>
<evidence type="ECO:0000256" key="1">
    <source>
        <dbReference type="ARBA" id="ARBA00022723"/>
    </source>
</evidence>
<dbReference type="Pfam" id="PF13831">
    <property type="entry name" value="PHD_2"/>
    <property type="match status" value="1"/>
</dbReference>
<dbReference type="PROSITE" id="PS50016">
    <property type="entry name" value="ZF_PHD_2"/>
    <property type="match status" value="1"/>
</dbReference>
<evidence type="ECO:0000256" key="5">
    <source>
        <dbReference type="PROSITE-ProRule" id="PRU00035"/>
    </source>
</evidence>
<dbReference type="Gene3D" id="1.20.920.10">
    <property type="entry name" value="Bromodomain-like"/>
    <property type="match status" value="1"/>
</dbReference>
<comment type="caution">
    <text evidence="10">The sequence shown here is derived from an EMBL/GenBank/DDBJ whole genome shotgun (WGS) entry which is preliminary data.</text>
</comment>
<evidence type="ECO:0000259" key="8">
    <source>
        <dbReference type="PROSITE" id="PS50016"/>
    </source>
</evidence>
<evidence type="ECO:0000256" key="6">
    <source>
        <dbReference type="PROSITE-ProRule" id="PRU00146"/>
    </source>
</evidence>
<keyword evidence="2 6" id="KW-0863">Zinc-finger</keyword>
<accession>A0A4Q9LNT8</accession>
<dbReference type="SMART" id="SM00249">
    <property type="entry name" value="PHD"/>
    <property type="match status" value="2"/>
</dbReference>
<dbReference type="PANTHER" id="PTHR13793">
    <property type="entry name" value="PHD FINGER PROTEINS"/>
    <property type="match status" value="1"/>
</dbReference>
<dbReference type="CDD" id="cd15492">
    <property type="entry name" value="PHD_BRPF_JADE_like"/>
    <property type="match status" value="1"/>
</dbReference>
<dbReference type="SUPFAM" id="SSF57903">
    <property type="entry name" value="FYVE/PHD zinc finger"/>
    <property type="match status" value="1"/>
</dbReference>
<gene>
    <name evidence="10" type="ORF">CWI39_0033p0050</name>
</gene>
<sequence length="708" mass="83917">MTDNTIPREEKKYKSIYKDLDVKRSLKVIWTNKCKKNEENKYYVSDRSKKSVCIKTKQEMAKKLEENNTFDFSCIHYAADKSDVNFIKENIFNVNLDIFELIMDRLEKEWFFFQQNLVNKVYVPTEYDAHVCNICGKSDSKVGNDTIFCDGCDICVHQECYGLPYIPEGTWLCRLCLFSKKRTPSCKYCTKIGGALKQTADNRWAHILCANWIPSLSFVNTVFLEPIEEIGDELRKYKNSFCIICEQRRGVTIRCTHMNCDISYHVTCGMEANYYFDQANFISYCKNHDPRKILSLFSFGKYRQSLYPDLKNIPDIRPHVLLSLPKPSFIIKVKEMKPILCNHFIDRILSNDLCNIEIETKTVETIGMWWMLKRAFIRRMPLISFLNFEYGSDFGHEWFKNRKLFCYNRFSLDYYKSKGVFYLNDMDLDEEKSEGEIKNKTITDNQDLNCKENESEGFVNSNVKYECQHKAGYEMKEETLKEICDSVVILKELLYNLKEYYHTRSDLTQHNLNLFEMYKNPEKYYMKEFLLKLREVTDFFWFEEPVTEIIAPKYFTIIKNPMDFFTIEKKINEDENYKYKLFLKDLKLIYDNCKIYNKNEVYFQKLLCQFDSVVNELNLKYKEIIYEKIKLNAEESWKRASMGVIIRAEMLEEPTFPLKEAKRDEDGVKILKTKNNTPLISQGGITLEEPTINITEESDLGEETTVVK</sequence>
<evidence type="ECO:0000259" key="7">
    <source>
        <dbReference type="PROSITE" id="PS50014"/>
    </source>
</evidence>